<evidence type="ECO:0000256" key="2">
    <source>
        <dbReference type="ARBA" id="ARBA00022840"/>
    </source>
</evidence>
<keyword evidence="5" id="KW-0436">Ligase</keyword>
<reference evidence="5" key="1">
    <citation type="submission" date="2015-08" db="EMBL/GenBank/DDBJ databases">
        <title>Candidatus Bacteriodes Periocalifornicus.</title>
        <authorList>
            <person name="McLean J.S."/>
            <person name="Kelley S."/>
        </authorList>
    </citation>
    <scope>NUCLEOTIDE SEQUENCE [LARGE SCALE GENOMIC DNA]</scope>
    <source>
        <strain evidence="5">12B</strain>
    </source>
</reference>
<comment type="catalytic activity">
    <reaction evidence="3">
        <text>a long-chain fatty acid + ATP + CoA = a long-chain fatty acyl-CoA + AMP + diphosphate</text>
        <dbReference type="Rhea" id="RHEA:15421"/>
        <dbReference type="ChEBI" id="CHEBI:30616"/>
        <dbReference type="ChEBI" id="CHEBI:33019"/>
        <dbReference type="ChEBI" id="CHEBI:57287"/>
        <dbReference type="ChEBI" id="CHEBI:57560"/>
        <dbReference type="ChEBI" id="CHEBI:83139"/>
        <dbReference type="ChEBI" id="CHEBI:456215"/>
        <dbReference type="EC" id="6.2.1.3"/>
    </reaction>
    <physiologicalReaction direction="left-to-right" evidence="3">
        <dbReference type="Rhea" id="RHEA:15422"/>
    </physiologicalReaction>
</comment>
<accession>A0A0Q4B7J0</accession>
<dbReference type="InterPro" id="IPR042099">
    <property type="entry name" value="ANL_N_sf"/>
</dbReference>
<feature type="domain" description="AMP-dependent synthetase/ligase" evidence="4">
    <location>
        <begin position="18"/>
        <end position="408"/>
    </location>
</feature>
<dbReference type="STRING" id="1702214.AL399_04155"/>
<organism evidence="5 6">
    <name type="scientific">Candidatus [Bacteroides] periocalifornicus</name>
    <dbReference type="NCBI Taxonomy" id="1702214"/>
    <lineage>
        <taxon>Bacteria</taxon>
        <taxon>Pseudomonadati</taxon>
        <taxon>Bacteroidota</taxon>
    </lineage>
</organism>
<comment type="caution">
    <text evidence="5">The sequence shown here is derived from an EMBL/GenBank/DDBJ whole genome shotgun (WGS) entry which is preliminary data.</text>
</comment>
<evidence type="ECO:0000259" key="4">
    <source>
        <dbReference type="Pfam" id="PF00501"/>
    </source>
</evidence>
<dbReference type="InterPro" id="IPR020845">
    <property type="entry name" value="AMP-binding_CS"/>
</dbReference>
<dbReference type="InterPro" id="IPR045851">
    <property type="entry name" value="AMP-bd_C_sf"/>
</dbReference>
<evidence type="ECO:0000313" key="5">
    <source>
        <dbReference type="EMBL" id="KQM09008.1"/>
    </source>
</evidence>
<dbReference type="EMBL" id="LIIK01000015">
    <property type="protein sequence ID" value="KQM09008.1"/>
    <property type="molecule type" value="Genomic_DNA"/>
</dbReference>
<dbReference type="GO" id="GO:0004467">
    <property type="term" value="F:long-chain fatty acid-CoA ligase activity"/>
    <property type="evidence" value="ECO:0007669"/>
    <property type="project" value="UniProtKB-EC"/>
</dbReference>
<dbReference type="GO" id="GO:0005524">
    <property type="term" value="F:ATP binding"/>
    <property type="evidence" value="ECO:0007669"/>
    <property type="project" value="UniProtKB-KW"/>
</dbReference>
<dbReference type="Gene3D" id="3.30.300.30">
    <property type="match status" value="1"/>
</dbReference>
<keyword evidence="6" id="KW-1185">Reference proteome</keyword>
<protein>
    <submittedName>
        <fullName evidence="5">Long-chain fatty acid--CoA ligase</fullName>
    </submittedName>
</protein>
<dbReference type="SUPFAM" id="SSF56801">
    <property type="entry name" value="Acetyl-CoA synthetase-like"/>
    <property type="match status" value="1"/>
</dbReference>
<dbReference type="GO" id="GO:0016020">
    <property type="term" value="C:membrane"/>
    <property type="evidence" value="ECO:0007669"/>
    <property type="project" value="TreeGrafter"/>
</dbReference>
<dbReference type="InterPro" id="IPR000873">
    <property type="entry name" value="AMP-dep_synth/lig_dom"/>
</dbReference>
<dbReference type="Pfam" id="PF00501">
    <property type="entry name" value="AMP-binding"/>
    <property type="match status" value="1"/>
</dbReference>
<dbReference type="PANTHER" id="PTHR43272">
    <property type="entry name" value="LONG-CHAIN-FATTY-ACID--COA LIGASE"/>
    <property type="match status" value="1"/>
</dbReference>
<dbReference type="Proteomes" id="UP000054172">
    <property type="component" value="Unassembled WGS sequence"/>
</dbReference>
<evidence type="ECO:0000256" key="1">
    <source>
        <dbReference type="ARBA" id="ARBA00022741"/>
    </source>
</evidence>
<dbReference type="PANTHER" id="PTHR43272:SF33">
    <property type="entry name" value="AMP-BINDING DOMAIN-CONTAINING PROTEIN-RELATED"/>
    <property type="match status" value="1"/>
</dbReference>
<dbReference type="Gene3D" id="3.40.50.12780">
    <property type="entry name" value="N-terminal domain of ligase-like"/>
    <property type="match status" value="1"/>
</dbReference>
<evidence type="ECO:0000313" key="6">
    <source>
        <dbReference type="Proteomes" id="UP000054172"/>
    </source>
</evidence>
<gene>
    <name evidence="5" type="ORF">AL399_04155</name>
</gene>
<proteinExistence type="predicted"/>
<dbReference type="Pfam" id="PF23562">
    <property type="entry name" value="AMP-binding_C_3"/>
    <property type="match status" value="1"/>
</dbReference>
<dbReference type="AlphaFoldDB" id="A0A0Q4B7J0"/>
<dbReference type="PROSITE" id="PS00455">
    <property type="entry name" value="AMP_BINDING"/>
    <property type="match status" value="1"/>
</dbReference>
<name>A0A0Q4B7J0_9BACT</name>
<evidence type="ECO:0000256" key="3">
    <source>
        <dbReference type="ARBA" id="ARBA00024484"/>
    </source>
</evidence>
<keyword evidence="1" id="KW-0547">Nucleotide-binding</keyword>
<sequence length="553" mass="62377">MVKALQWSPGFRIECSIRNNWDRPAYTEWEGETVTYAEVARRIARIHAQLEALGVAHGDRVALVGRNSNGWAITFMGIITYGAVVVPILHEFKTSNICHIVNHSEAKVFYLTQSYWEAITESSVPHVRAFINLRTGVPFYIQGDDSVKIELARIQQRTWEEVTPLSLRYYHGMGDELAEINYTSGTTGFSKGVMQPYRALASNIEFATGVLDLHPGDTVISFLPLAHSYGQAFEFIYCFCRGNHIHFLTRTPSPKIIIEAFAAIKPRIILLVPLIVEKLYRNNILKILNRRGIKLLMKMPIIDKPVLRKFQEALTNLFGNNFIEVIIGGAALNPEVELFLKRIGFRYTVGFGMTECAPIITYASWATHKLYSSGRAVVNMRVKIDNPNPLTGVGEIVMKGDNVTLGYYKNPEQTAASFTPDGWFRSGDLGYLDPEGNLFIKGRSKNMILGPSGQNIYPEEIEALINNQPYVQESLVTQRDGKLIALVVPDMARLDAEGIEGITDEQKERIIAETLEKVNEELPAYSKIATVQLYPEEFEKTPKKSIKRYLYTK</sequence>
<keyword evidence="2" id="KW-0067">ATP-binding</keyword>
<dbReference type="PATRIC" id="fig|1702214.3.peg.1548"/>